<dbReference type="InterPro" id="IPR003961">
    <property type="entry name" value="FN3_dom"/>
</dbReference>
<accession>A0A383DCD4</accession>
<dbReference type="AlphaFoldDB" id="A0A383DCD4"/>
<feature type="non-terminal residue" evidence="1">
    <location>
        <position position="1"/>
    </location>
</feature>
<dbReference type="CDD" id="cd00063">
    <property type="entry name" value="FN3"/>
    <property type="match status" value="1"/>
</dbReference>
<sequence>AAELSSNDVAGLFLNGTMRFKSSDQPAPPVVEVIQVAPTSGGTATVTGEIVSYDTTQPNVKIYWGDEDAGPTTEVDENNASKWDGFVTVAGGNTLGFGEFNATIVGMTPGTLYHFRAYAEAGTDGHDWSSGDPTVRADLAAYWRFDEETGPLALDSTRNNRDVVLINFDASASRTDGYVGGALIFEGTDDWVNLDEDGFFLKDSFDGRSVSFRLKPASNFFVGPAVTRYEDLVGYW</sequence>
<name>A0A383DCD4_9ZZZZ</name>
<dbReference type="EMBL" id="UINC01215973">
    <property type="protein sequence ID" value="SVE41915.1"/>
    <property type="molecule type" value="Genomic_DNA"/>
</dbReference>
<dbReference type="InterPro" id="IPR013320">
    <property type="entry name" value="ConA-like_dom_sf"/>
</dbReference>
<organism evidence="1">
    <name type="scientific">marine metagenome</name>
    <dbReference type="NCBI Taxonomy" id="408172"/>
    <lineage>
        <taxon>unclassified sequences</taxon>
        <taxon>metagenomes</taxon>
        <taxon>ecological metagenomes</taxon>
    </lineage>
</organism>
<dbReference type="SUPFAM" id="SSF49899">
    <property type="entry name" value="Concanavalin A-like lectins/glucanases"/>
    <property type="match status" value="1"/>
</dbReference>
<feature type="non-terminal residue" evidence="1">
    <location>
        <position position="236"/>
    </location>
</feature>
<evidence type="ECO:0000313" key="1">
    <source>
        <dbReference type="EMBL" id="SVE41915.1"/>
    </source>
</evidence>
<proteinExistence type="predicted"/>
<dbReference type="Gene3D" id="2.60.120.200">
    <property type="match status" value="1"/>
</dbReference>
<reference evidence="1" key="1">
    <citation type="submission" date="2018-05" db="EMBL/GenBank/DDBJ databases">
        <authorList>
            <person name="Lanie J.A."/>
            <person name="Ng W.-L."/>
            <person name="Kazmierczak K.M."/>
            <person name="Andrzejewski T.M."/>
            <person name="Davidsen T.M."/>
            <person name="Wayne K.J."/>
            <person name="Tettelin H."/>
            <person name="Glass J.I."/>
            <person name="Rusch D."/>
            <person name="Podicherti R."/>
            <person name="Tsui H.-C.T."/>
            <person name="Winkler M.E."/>
        </authorList>
    </citation>
    <scope>NUCLEOTIDE SEQUENCE</scope>
</reference>
<protein>
    <recommendedName>
        <fullName evidence="2">Fibronectin type-III domain-containing protein</fullName>
    </recommendedName>
</protein>
<evidence type="ECO:0008006" key="2">
    <source>
        <dbReference type="Google" id="ProtNLM"/>
    </source>
</evidence>
<gene>
    <name evidence="1" type="ORF">METZ01_LOCUS494769</name>
</gene>